<evidence type="ECO:0000313" key="2">
    <source>
        <dbReference type="Proteomes" id="UP001061991"/>
    </source>
</evidence>
<reference evidence="1" key="1">
    <citation type="submission" date="2022-09" db="EMBL/GenBank/DDBJ databases">
        <title>Interaction between co-microsymbionts with complementary sets of symbiotic genes in legume-rhizobium systems.</title>
        <authorList>
            <person name="Safronova V."/>
            <person name="Sazanova A."/>
            <person name="Afonin A."/>
            <person name="Chirak E."/>
        </authorList>
    </citation>
    <scope>NUCLEOTIDE SEQUENCE</scope>
    <source>
        <strain evidence="1">A18/3m</strain>
    </source>
</reference>
<sequence>MLDMIENEALPKLYTINTFEDYFAFISSFGREYTGHIQYLEVFIPAANGDLELSRKNLERRAPILADIKKFYPRFYRALVDDDRSEIARILHEWEADTVSTYKLEKIWEKTPFPLEL</sequence>
<name>A0ACD4D3Y7_9HYPH</name>
<dbReference type="Proteomes" id="UP001061991">
    <property type="component" value="Chromosome"/>
</dbReference>
<gene>
    <name evidence="1" type="ORF">N8E88_29150</name>
</gene>
<proteinExistence type="predicted"/>
<keyword evidence="2" id="KW-1185">Reference proteome</keyword>
<protein>
    <submittedName>
        <fullName evidence="1">Uncharacterized protein</fullName>
    </submittedName>
</protein>
<organism evidence="1 2">
    <name type="scientific">Phyllobacterium zundukense</name>
    <dbReference type="NCBI Taxonomy" id="1867719"/>
    <lineage>
        <taxon>Bacteria</taxon>
        <taxon>Pseudomonadati</taxon>
        <taxon>Pseudomonadota</taxon>
        <taxon>Alphaproteobacteria</taxon>
        <taxon>Hyphomicrobiales</taxon>
        <taxon>Phyllobacteriaceae</taxon>
        <taxon>Phyllobacterium</taxon>
    </lineage>
</organism>
<evidence type="ECO:0000313" key="1">
    <source>
        <dbReference type="EMBL" id="UXN60512.1"/>
    </source>
</evidence>
<accession>A0ACD4D3Y7</accession>
<dbReference type="EMBL" id="CP104973">
    <property type="protein sequence ID" value="UXN60512.1"/>
    <property type="molecule type" value="Genomic_DNA"/>
</dbReference>